<organism evidence="7 8">
    <name type="scientific">Ciona savignyi</name>
    <name type="common">Pacific transparent sea squirt</name>
    <dbReference type="NCBI Taxonomy" id="51511"/>
    <lineage>
        <taxon>Eukaryota</taxon>
        <taxon>Metazoa</taxon>
        <taxon>Chordata</taxon>
        <taxon>Tunicata</taxon>
        <taxon>Ascidiacea</taxon>
        <taxon>Phlebobranchia</taxon>
        <taxon>Cionidae</taxon>
        <taxon>Ciona</taxon>
    </lineage>
</organism>
<evidence type="ECO:0000313" key="7">
    <source>
        <dbReference type="Ensembl" id="ENSCSAVP00000017273.1"/>
    </source>
</evidence>
<dbReference type="Ensembl" id="ENSCSAVT00000017462.1">
    <property type="protein sequence ID" value="ENSCSAVP00000017273.1"/>
    <property type="gene ID" value="ENSCSAVG00000010169.1"/>
</dbReference>
<reference evidence="8" key="1">
    <citation type="submission" date="2003-08" db="EMBL/GenBank/DDBJ databases">
        <authorList>
            <person name="Birren B."/>
            <person name="Nusbaum C."/>
            <person name="Abebe A."/>
            <person name="Abouelleil A."/>
            <person name="Adekoya E."/>
            <person name="Ait-zahra M."/>
            <person name="Allen N."/>
            <person name="Allen T."/>
            <person name="An P."/>
            <person name="Anderson M."/>
            <person name="Anderson S."/>
            <person name="Arachchi H."/>
            <person name="Armbruster J."/>
            <person name="Bachantsang P."/>
            <person name="Baldwin J."/>
            <person name="Barry A."/>
            <person name="Bayul T."/>
            <person name="Blitshsteyn B."/>
            <person name="Bloom T."/>
            <person name="Blye J."/>
            <person name="Boguslavskiy L."/>
            <person name="Borowsky M."/>
            <person name="Boukhgalter B."/>
            <person name="Brunache A."/>
            <person name="Butler J."/>
            <person name="Calixte N."/>
            <person name="Calvo S."/>
            <person name="Camarata J."/>
            <person name="Campo K."/>
            <person name="Chang J."/>
            <person name="Cheshatsang Y."/>
            <person name="Citroen M."/>
            <person name="Collymore A."/>
            <person name="Considine T."/>
            <person name="Cook A."/>
            <person name="Cooke P."/>
            <person name="Corum B."/>
            <person name="Cuomo C."/>
            <person name="David R."/>
            <person name="Dawoe T."/>
            <person name="Degray S."/>
            <person name="Dodge S."/>
            <person name="Dooley K."/>
            <person name="Dorje P."/>
            <person name="Dorjee K."/>
            <person name="Dorris L."/>
            <person name="Duffey N."/>
            <person name="Dupes A."/>
            <person name="Elkins T."/>
            <person name="Engels R."/>
            <person name="Erickson J."/>
            <person name="Farina A."/>
            <person name="Faro S."/>
            <person name="Ferreira P."/>
            <person name="Fischer H."/>
            <person name="Fitzgerald M."/>
            <person name="Foley K."/>
            <person name="Gage D."/>
            <person name="Galagan J."/>
            <person name="Gearin G."/>
            <person name="Gnerre S."/>
            <person name="Gnirke A."/>
            <person name="Goyette A."/>
            <person name="Graham J."/>
            <person name="Grandbois E."/>
            <person name="Gyaltsen K."/>
            <person name="Hafez N."/>
            <person name="Hagopian D."/>
            <person name="Hagos B."/>
            <person name="Hall J."/>
            <person name="Hatcher B."/>
            <person name="Heller A."/>
            <person name="Higgins H."/>
            <person name="Honan T."/>
            <person name="Horn A."/>
            <person name="Houde N."/>
            <person name="Hughes L."/>
            <person name="Hulme W."/>
            <person name="Husby E."/>
            <person name="Iliev I."/>
            <person name="Jaffe D."/>
            <person name="Jones C."/>
            <person name="Kamal M."/>
            <person name="Kamat A."/>
            <person name="Kamvysselis M."/>
            <person name="Karlsson E."/>
            <person name="Kells C."/>
            <person name="Kieu A."/>
            <person name="Kisner P."/>
            <person name="Kodira C."/>
            <person name="Kulbokas E."/>
            <person name="Labutti K."/>
            <person name="Lama D."/>
            <person name="Landers T."/>
            <person name="Leger J."/>
            <person name="Levine S."/>
            <person name="Lewis D."/>
            <person name="Lewis T."/>
            <person name="Lindblad-toh K."/>
            <person name="Liu X."/>
            <person name="Lokyitsang T."/>
            <person name="Lokyitsang Y."/>
            <person name="Lucien O."/>
            <person name="Lui A."/>
            <person name="Ma L.J."/>
            <person name="Mabbitt R."/>
            <person name="Macdonald J."/>
            <person name="Maclean C."/>
            <person name="Major J."/>
            <person name="Manning J."/>
            <person name="Marabella R."/>
            <person name="Maru K."/>
            <person name="Matthews C."/>
            <person name="Mauceli E."/>
            <person name="Mccarthy M."/>
            <person name="Mcdonough S."/>
            <person name="Mcghee T."/>
            <person name="Meldrim J."/>
            <person name="Meneus L."/>
            <person name="Mesirov J."/>
            <person name="Mihalev A."/>
            <person name="Mihova T."/>
            <person name="Mikkelsen T."/>
            <person name="Mlenga V."/>
            <person name="Moru K."/>
            <person name="Mozes J."/>
            <person name="Mulrain L."/>
            <person name="Munson G."/>
            <person name="Naylor J."/>
            <person name="Newes C."/>
            <person name="Nguyen C."/>
            <person name="Nguyen N."/>
            <person name="Nguyen T."/>
            <person name="Nicol R."/>
            <person name="Nielsen C."/>
            <person name="Nizzari M."/>
            <person name="Norbu C."/>
            <person name="Norbu N."/>
            <person name="O'donnell P."/>
            <person name="Okoawo O."/>
            <person name="O'leary S."/>
            <person name="Omotosho B."/>
            <person name="O'neill K."/>
            <person name="Osman S."/>
            <person name="Parker S."/>
            <person name="Perrin D."/>
            <person name="Phunkhang P."/>
            <person name="Piqani B."/>
            <person name="Purcell S."/>
            <person name="Rachupka T."/>
            <person name="Ramasamy U."/>
            <person name="Rameau R."/>
            <person name="Ray V."/>
            <person name="Raymond C."/>
            <person name="Retta R."/>
            <person name="Richardson S."/>
            <person name="Rise C."/>
            <person name="Rodriguez J."/>
            <person name="Rogers J."/>
            <person name="Rogov P."/>
            <person name="Rutman M."/>
            <person name="Schupbach R."/>
            <person name="Seaman C."/>
            <person name="Settipalli S."/>
            <person name="Sharpe T."/>
            <person name="Sheridan J."/>
            <person name="Sherpa N."/>
            <person name="Shi J."/>
            <person name="Smirnov S."/>
            <person name="Smith C."/>
            <person name="Sougnez C."/>
            <person name="Spencer B."/>
            <person name="Stalker J."/>
            <person name="Stange-thomann N."/>
            <person name="Stavropoulos S."/>
            <person name="Stetson K."/>
            <person name="Stone C."/>
            <person name="Stone S."/>
            <person name="Stubbs M."/>
            <person name="Talamas J."/>
            <person name="Tchuinga P."/>
            <person name="Tenzing P."/>
            <person name="Tesfaye S."/>
            <person name="Theodore J."/>
            <person name="Thoulutsang Y."/>
            <person name="Topham K."/>
            <person name="Towey S."/>
            <person name="Tsamla T."/>
            <person name="Tsomo N."/>
            <person name="Vallee D."/>
            <person name="Vassiliev H."/>
            <person name="Venkataraman V."/>
            <person name="Vinson J."/>
            <person name="Vo A."/>
            <person name="Wade C."/>
            <person name="Wang S."/>
            <person name="Wangchuk T."/>
            <person name="Wangdi T."/>
            <person name="Whittaker C."/>
            <person name="Wilkinson J."/>
            <person name="Wu Y."/>
            <person name="Wyman D."/>
            <person name="Yadav S."/>
            <person name="Yang S."/>
            <person name="Yang X."/>
            <person name="Yeager S."/>
            <person name="Yee E."/>
            <person name="Young G."/>
            <person name="Zainoun J."/>
            <person name="Zembeck L."/>
            <person name="Zimmer A."/>
            <person name="Zody M."/>
            <person name="Lander E."/>
        </authorList>
    </citation>
    <scope>NUCLEOTIDE SEQUENCE [LARGE SCALE GENOMIC DNA]</scope>
</reference>
<dbReference type="PANTHER" id="PTHR22526:SF2">
    <property type="entry name" value="ANAPHASE PROMOTING COMPLEX C SUBUNIT 15, PSEUDOGENE-RELATED"/>
    <property type="match status" value="1"/>
</dbReference>
<evidence type="ECO:0000256" key="6">
    <source>
        <dbReference type="SAM" id="MobiDB-lite"/>
    </source>
</evidence>
<keyword evidence="4" id="KW-0498">Mitosis</keyword>
<dbReference type="Pfam" id="PF15243">
    <property type="entry name" value="ANAPC15"/>
    <property type="match status" value="1"/>
</dbReference>
<proteinExistence type="inferred from homology"/>
<keyword evidence="5" id="KW-0131">Cell cycle</keyword>
<dbReference type="InParanoid" id="H2ZI57"/>
<dbReference type="PANTHER" id="PTHR22526">
    <property type="entry name" value="ANAPHASE PROMOTING COMPLEX C SUBUNIT 15, PSEUDOGENE-RELATED"/>
    <property type="match status" value="1"/>
</dbReference>
<feature type="region of interest" description="Disordered" evidence="6">
    <location>
        <begin position="58"/>
        <end position="113"/>
    </location>
</feature>
<dbReference type="HOGENOM" id="CLU_2132648_0_0_1"/>
<evidence type="ECO:0000256" key="2">
    <source>
        <dbReference type="ARBA" id="ARBA00009618"/>
    </source>
</evidence>
<name>H2ZI57_CIOSA</name>
<evidence type="ECO:0000256" key="1">
    <source>
        <dbReference type="ARBA" id="ARBA00004906"/>
    </source>
</evidence>
<dbReference type="InterPro" id="IPR026182">
    <property type="entry name" value="ANAPC15"/>
</dbReference>
<evidence type="ECO:0000256" key="4">
    <source>
        <dbReference type="ARBA" id="ARBA00022776"/>
    </source>
</evidence>
<evidence type="ECO:0000256" key="3">
    <source>
        <dbReference type="ARBA" id="ARBA00022618"/>
    </source>
</evidence>
<feature type="compositionally biased region" description="Acidic residues" evidence="6">
    <location>
        <begin position="66"/>
        <end position="81"/>
    </location>
</feature>
<keyword evidence="3" id="KW-0132">Cell division</keyword>
<dbReference type="Proteomes" id="UP000007875">
    <property type="component" value="Unassembled WGS sequence"/>
</dbReference>
<dbReference type="OMA" id="EGTDQDQ"/>
<protein>
    <submittedName>
        <fullName evidence="7">Uncharacterized protein</fullName>
    </submittedName>
</protein>
<reference evidence="7" key="2">
    <citation type="submission" date="2025-08" db="UniProtKB">
        <authorList>
            <consortium name="Ensembl"/>
        </authorList>
    </citation>
    <scope>IDENTIFICATION</scope>
</reference>
<evidence type="ECO:0000313" key="8">
    <source>
        <dbReference type="Proteomes" id="UP000007875"/>
    </source>
</evidence>
<comment type="pathway">
    <text evidence="1">Protein modification; protein ubiquitination.</text>
</comment>
<keyword evidence="8" id="KW-1185">Reference proteome</keyword>
<dbReference type="AlphaFoldDB" id="H2ZI57"/>
<reference evidence="7" key="3">
    <citation type="submission" date="2025-09" db="UniProtKB">
        <authorList>
            <consortium name="Ensembl"/>
        </authorList>
    </citation>
    <scope>IDENTIFICATION</scope>
</reference>
<sequence length="113" mass="12825">MGTKFPSFSPKTSNPLWFNTEELIIDEAELSYLEKKYAKWIRSAVEKDKDYYFIGKKAETTTSTEAEVEGESDESESDEAGDQYHDSPEEQIPTNQVDTSVDDAGNTDARWNV</sequence>
<accession>H2ZI57</accession>
<dbReference type="eggNOG" id="ENOG502RZUK">
    <property type="taxonomic scope" value="Eukaryota"/>
</dbReference>
<dbReference type="GO" id="GO:0090266">
    <property type="term" value="P:regulation of mitotic cell cycle spindle assembly checkpoint"/>
    <property type="evidence" value="ECO:0007669"/>
    <property type="project" value="InterPro"/>
</dbReference>
<comment type="similarity">
    <text evidence="2">Belongs to the APC15 family.</text>
</comment>
<evidence type="ECO:0000256" key="5">
    <source>
        <dbReference type="ARBA" id="ARBA00023306"/>
    </source>
</evidence>
<dbReference type="GO" id="GO:0051301">
    <property type="term" value="P:cell division"/>
    <property type="evidence" value="ECO:0007669"/>
    <property type="project" value="UniProtKB-KW"/>
</dbReference>
<dbReference type="GO" id="GO:0005680">
    <property type="term" value="C:anaphase-promoting complex"/>
    <property type="evidence" value="ECO:0007669"/>
    <property type="project" value="InterPro"/>
</dbReference>